<dbReference type="SUPFAM" id="SSF48403">
    <property type="entry name" value="Ankyrin repeat"/>
    <property type="match status" value="1"/>
</dbReference>
<keyword evidence="2 3" id="KW-0040">ANK repeat</keyword>
<accession>A0ABD2PWR5</accession>
<evidence type="ECO:0000313" key="5">
    <source>
        <dbReference type="Proteomes" id="UP001626550"/>
    </source>
</evidence>
<gene>
    <name evidence="4" type="ORF">Ciccas_009549</name>
</gene>
<organism evidence="4 5">
    <name type="scientific">Cichlidogyrus casuarinus</name>
    <dbReference type="NCBI Taxonomy" id="1844966"/>
    <lineage>
        <taxon>Eukaryota</taxon>
        <taxon>Metazoa</taxon>
        <taxon>Spiralia</taxon>
        <taxon>Lophotrochozoa</taxon>
        <taxon>Platyhelminthes</taxon>
        <taxon>Monogenea</taxon>
        <taxon>Monopisthocotylea</taxon>
        <taxon>Dactylogyridea</taxon>
        <taxon>Ancyrocephalidae</taxon>
        <taxon>Cichlidogyrus</taxon>
    </lineage>
</organism>
<dbReference type="SMART" id="SM00248">
    <property type="entry name" value="ANK"/>
    <property type="match status" value="4"/>
</dbReference>
<dbReference type="Pfam" id="PF12796">
    <property type="entry name" value="Ank_2"/>
    <property type="match status" value="1"/>
</dbReference>
<feature type="repeat" description="ANK" evidence="3">
    <location>
        <begin position="168"/>
        <end position="200"/>
    </location>
</feature>
<dbReference type="InterPro" id="IPR036770">
    <property type="entry name" value="Ankyrin_rpt-contain_sf"/>
</dbReference>
<keyword evidence="5" id="KW-1185">Reference proteome</keyword>
<proteinExistence type="predicted"/>
<dbReference type="PANTHER" id="PTHR24198">
    <property type="entry name" value="ANKYRIN REPEAT AND PROTEIN KINASE DOMAIN-CONTAINING PROTEIN"/>
    <property type="match status" value="1"/>
</dbReference>
<dbReference type="AlphaFoldDB" id="A0ABD2PWR5"/>
<sequence>MVFVVVFAQLLIELGHEKNEFLGIHLELLLNKKDEYGKYIICYAAVSKAVEISFIRFEKYYRSWKDEPFWFTCEDNLRMKPLDYAVENGQIECVKYLIDRLPTKNYLTSQSADINDRSCFIHAIMGGNLSCVKVSLRILAEFKNEFKMIHEWATKADFGYVLKNPDWKGKSPVHYAVLGENPEILHFLLEHKFQAHKQEETDGLTPLALAAKLGKFELVPSVAQLGILCINMIRSTN</sequence>
<name>A0ABD2PWR5_9PLAT</name>
<reference evidence="4 5" key="1">
    <citation type="submission" date="2024-11" db="EMBL/GenBank/DDBJ databases">
        <title>Adaptive evolution of stress response genes in parasites aligns with host niche diversity.</title>
        <authorList>
            <person name="Hahn C."/>
            <person name="Resl P."/>
        </authorList>
    </citation>
    <scope>NUCLEOTIDE SEQUENCE [LARGE SCALE GENOMIC DNA]</scope>
    <source>
        <strain evidence="4">EGGRZ-B1_66</strain>
        <tissue evidence="4">Body</tissue>
    </source>
</reference>
<dbReference type="EMBL" id="JBJKFK010001980">
    <property type="protein sequence ID" value="KAL3311867.1"/>
    <property type="molecule type" value="Genomic_DNA"/>
</dbReference>
<evidence type="ECO:0000256" key="3">
    <source>
        <dbReference type="PROSITE-ProRule" id="PRU00023"/>
    </source>
</evidence>
<dbReference type="Proteomes" id="UP001626550">
    <property type="component" value="Unassembled WGS sequence"/>
</dbReference>
<evidence type="ECO:0000313" key="4">
    <source>
        <dbReference type="EMBL" id="KAL3311867.1"/>
    </source>
</evidence>
<dbReference type="PANTHER" id="PTHR24198:SF165">
    <property type="entry name" value="ANKYRIN REPEAT-CONTAINING PROTEIN-RELATED"/>
    <property type="match status" value="1"/>
</dbReference>
<keyword evidence="1" id="KW-0677">Repeat</keyword>
<dbReference type="Gene3D" id="1.25.40.20">
    <property type="entry name" value="Ankyrin repeat-containing domain"/>
    <property type="match status" value="1"/>
</dbReference>
<evidence type="ECO:0000256" key="2">
    <source>
        <dbReference type="ARBA" id="ARBA00023043"/>
    </source>
</evidence>
<dbReference type="PROSITE" id="PS50088">
    <property type="entry name" value="ANK_REPEAT"/>
    <property type="match status" value="1"/>
</dbReference>
<dbReference type="InterPro" id="IPR002110">
    <property type="entry name" value="Ankyrin_rpt"/>
</dbReference>
<comment type="caution">
    <text evidence="4">The sequence shown here is derived from an EMBL/GenBank/DDBJ whole genome shotgun (WGS) entry which is preliminary data.</text>
</comment>
<dbReference type="PROSITE" id="PS50297">
    <property type="entry name" value="ANK_REP_REGION"/>
    <property type="match status" value="1"/>
</dbReference>
<evidence type="ECO:0000256" key="1">
    <source>
        <dbReference type="ARBA" id="ARBA00022737"/>
    </source>
</evidence>
<protein>
    <submittedName>
        <fullName evidence="4">Uncharacterized protein</fullName>
    </submittedName>
</protein>